<dbReference type="AlphaFoldDB" id="A0AAI9UXX0"/>
<evidence type="ECO:0000313" key="3">
    <source>
        <dbReference type="Proteomes" id="UP001239213"/>
    </source>
</evidence>
<reference evidence="2" key="1">
    <citation type="submission" date="2016-11" db="EMBL/GenBank/DDBJ databases">
        <title>The genome sequence of Colletotrichum cuscutae.</title>
        <authorList>
            <person name="Baroncelli R."/>
        </authorList>
    </citation>
    <scope>NUCLEOTIDE SEQUENCE</scope>
    <source>
        <strain evidence="2">IMI 304802</strain>
    </source>
</reference>
<comment type="caution">
    <text evidence="2">The sequence shown here is derived from an EMBL/GenBank/DDBJ whole genome shotgun (WGS) entry which is preliminary data.</text>
</comment>
<accession>A0AAI9UXX0</accession>
<evidence type="ECO:0000313" key="2">
    <source>
        <dbReference type="EMBL" id="KAK1466559.1"/>
    </source>
</evidence>
<dbReference type="Proteomes" id="UP001239213">
    <property type="component" value="Unassembled WGS sequence"/>
</dbReference>
<proteinExistence type="predicted"/>
<name>A0AAI9UXX0_9PEZI</name>
<feature type="region of interest" description="Disordered" evidence="1">
    <location>
        <begin position="1"/>
        <end position="23"/>
    </location>
</feature>
<dbReference type="EMBL" id="MPDP01000259">
    <property type="protein sequence ID" value="KAK1466559.1"/>
    <property type="molecule type" value="Genomic_DNA"/>
</dbReference>
<evidence type="ECO:0000256" key="1">
    <source>
        <dbReference type="SAM" id="MobiDB-lite"/>
    </source>
</evidence>
<gene>
    <name evidence="2" type="ORF">CCUS01_07380</name>
</gene>
<organism evidence="2 3">
    <name type="scientific">Colletotrichum cuscutae</name>
    <dbReference type="NCBI Taxonomy" id="1209917"/>
    <lineage>
        <taxon>Eukaryota</taxon>
        <taxon>Fungi</taxon>
        <taxon>Dikarya</taxon>
        <taxon>Ascomycota</taxon>
        <taxon>Pezizomycotina</taxon>
        <taxon>Sordariomycetes</taxon>
        <taxon>Hypocreomycetidae</taxon>
        <taxon>Glomerellales</taxon>
        <taxon>Glomerellaceae</taxon>
        <taxon>Colletotrichum</taxon>
        <taxon>Colletotrichum acutatum species complex</taxon>
    </lineage>
</organism>
<protein>
    <submittedName>
        <fullName evidence="2">Uncharacterized protein</fullName>
    </submittedName>
</protein>
<sequence>MSHQLVNSRKKSKTFGKLRDATSTSRLHENNLMGLPGLLTAEAEDNTALRRVLRASASWNQHHCHQITTTTGYSLFASGQLDAISAFDG</sequence>
<keyword evidence="3" id="KW-1185">Reference proteome</keyword>